<dbReference type="SUPFAM" id="SSF158855">
    <property type="entry name" value="Lipase chaperone-like"/>
    <property type="match status" value="1"/>
</dbReference>
<dbReference type="Pfam" id="PF03280">
    <property type="entry name" value="Lipase_chap"/>
    <property type="match status" value="1"/>
</dbReference>
<proteinExistence type="inferred from homology"/>
<keyword evidence="7" id="KW-1133">Transmembrane helix</keyword>
<evidence type="ECO:0000256" key="8">
    <source>
        <dbReference type="ARBA" id="ARBA00023098"/>
    </source>
</evidence>
<dbReference type="EMBL" id="AP024488">
    <property type="protein sequence ID" value="BCS97009.1"/>
    <property type="molecule type" value="Genomic_DNA"/>
</dbReference>
<keyword evidence="9" id="KW-0472">Membrane</keyword>
<dbReference type="InterPro" id="IPR004961">
    <property type="entry name" value="Lipase_chaperone"/>
</dbReference>
<comment type="similarity">
    <text evidence="2">Belongs to the lipase chaperone family.</text>
</comment>
<protein>
    <recommendedName>
        <fullName evidence="11">Lipase helper protein</fullName>
    </recommendedName>
    <alternativeName>
        <fullName evidence="12">Lipase modulator</fullName>
    </alternativeName>
</protein>
<gene>
    <name evidence="13" type="ORF">DSLASN_26410</name>
</gene>
<keyword evidence="3" id="KW-1003">Cell membrane</keyword>
<evidence type="ECO:0000256" key="11">
    <source>
        <dbReference type="ARBA" id="ARBA00030948"/>
    </source>
</evidence>
<keyword evidence="14" id="KW-1185">Reference proteome</keyword>
<organism evidence="13 14">
    <name type="scientific">Desulfoluna limicola</name>
    <dbReference type="NCBI Taxonomy" id="2810562"/>
    <lineage>
        <taxon>Bacteria</taxon>
        <taxon>Pseudomonadati</taxon>
        <taxon>Thermodesulfobacteriota</taxon>
        <taxon>Desulfobacteria</taxon>
        <taxon>Desulfobacterales</taxon>
        <taxon>Desulfolunaceae</taxon>
        <taxon>Desulfoluna</taxon>
    </lineage>
</organism>
<keyword evidence="4" id="KW-0997">Cell inner membrane</keyword>
<accession>A0ABM7PHF9</accession>
<name>A0ABM7PHF9_9BACT</name>
<evidence type="ECO:0000256" key="5">
    <source>
        <dbReference type="ARBA" id="ARBA00022692"/>
    </source>
</evidence>
<reference evidence="13 14" key="1">
    <citation type="submission" date="2021-02" db="EMBL/GenBank/DDBJ databases">
        <title>Complete genome of Desulfoluna sp. strain ASN36.</title>
        <authorList>
            <person name="Takahashi A."/>
            <person name="Kojima H."/>
            <person name="Fukui M."/>
        </authorList>
    </citation>
    <scope>NUCLEOTIDE SEQUENCE [LARGE SCALE GENOMIC DNA]</scope>
    <source>
        <strain evidence="13 14">ASN36</strain>
    </source>
</reference>
<evidence type="ECO:0000313" key="14">
    <source>
        <dbReference type="Proteomes" id="UP001320148"/>
    </source>
</evidence>
<evidence type="ECO:0000313" key="13">
    <source>
        <dbReference type="EMBL" id="BCS97009.1"/>
    </source>
</evidence>
<evidence type="ECO:0000256" key="4">
    <source>
        <dbReference type="ARBA" id="ARBA00022519"/>
    </source>
</evidence>
<keyword evidence="10" id="KW-0143">Chaperone</keyword>
<keyword evidence="8" id="KW-0443">Lipid metabolism</keyword>
<evidence type="ECO:0000256" key="2">
    <source>
        <dbReference type="ARBA" id="ARBA00010358"/>
    </source>
</evidence>
<dbReference type="RefSeq" id="WP_236888441.1">
    <property type="nucleotide sequence ID" value="NZ_AP024488.1"/>
</dbReference>
<sequence>MTRKKVAALLGILAVAALLVVLRSGDPGRGKGYIFDRSHTIPVDAVKNLRKKVREPASHAMKIDPTATPRVPPPPLEIDGLLSDGLMNHETLRYLRFLHKKFRKSIDTAGHLEEIRGYLFSNLPLDEAREIYRLYSDYLACEMALTETAQLWSKPETPEDYIGLLRTMQEFRREYLGDDTADTLFGAEVKSREYAIRRAVIVHTSDMFGREKEALIKSLNTDIWGEDGAVIEGIHMPYNRYREKLAIYARDFEDMTSESDRATLTRELRESVFPPQVVARLEEVDEKLAREQNIETTYLQMEKEILDAPDLTPEEKTESIGALQDESFGDEAEAFRRRKAIQKGLESLTAGGGKT</sequence>
<keyword evidence="6" id="KW-0442">Lipid degradation</keyword>
<evidence type="ECO:0000256" key="12">
    <source>
        <dbReference type="ARBA" id="ARBA00031542"/>
    </source>
</evidence>
<evidence type="ECO:0000256" key="6">
    <source>
        <dbReference type="ARBA" id="ARBA00022963"/>
    </source>
</evidence>
<evidence type="ECO:0000256" key="10">
    <source>
        <dbReference type="ARBA" id="ARBA00023186"/>
    </source>
</evidence>
<keyword evidence="5" id="KW-0812">Transmembrane</keyword>
<evidence type="ECO:0000256" key="1">
    <source>
        <dbReference type="ARBA" id="ARBA00004383"/>
    </source>
</evidence>
<evidence type="ECO:0000256" key="7">
    <source>
        <dbReference type="ARBA" id="ARBA00022989"/>
    </source>
</evidence>
<dbReference type="Proteomes" id="UP001320148">
    <property type="component" value="Chromosome"/>
</dbReference>
<evidence type="ECO:0000256" key="3">
    <source>
        <dbReference type="ARBA" id="ARBA00022475"/>
    </source>
</evidence>
<evidence type="ECO:0000256" key="9">
    <source>
        <dbReference type="ARBA" id="ARBA00023136"/>
    </source>
</evidence>
<comment type="subcellular location">
    <subcellularLocation>
        <location evidence="1">Cell inner membrane</location>
        <topology evidence="1">Single-pass membrane protein</topology>
        <orientation evidence="1">Periplasmic side</orientation>
    </subcellularLocation>
</comment>